<keyword evidence="3" id="KW-1185">Reference proteome</keyword>
<organism evidence="2 3">
    <name type="scientific">Streptomyces crystallinus</name>
    <dbReference type="NCBI Taxonomy" id="68191"/>
    <lineage>
        <taxon>Bacteria</taxon>
        <taxon>Bacillati</taxon>
        <taxon>Actinomycetota</taxon>
        <taxon>Actinomycetes</taxon>
        <taxon>Kitasatosporales</taxon>
        <taxon>Streptomycetaceae</taxon>
        <taxon>Streptomyces</taxon>
    </lineage>
</organism>
<proteinExistence type="predicted"/>
<accession>A0ABP3Q132</accession>
<reference evidence="3" key="1">
    <citation type="journal article" date="2019" name="Int. J. Syst. Evol. Microbiol.">
        <title>The Global Catalogue of Microorganisms (GCM) 10K type strain sequencing project: providing services to taxonomists for standard genome sequencing and annotation.</title>
        <authorList>
            <consortium name="The Broad Institute Genomics Platform"/>
            <consortium name="The Broad Institute Genome Sequencing Center for Infectious Disease"/>
            <person name="Wu L."/>
            <person name="Ma J."/>
        </authorList>
    </citation>
    <scope>NUCLEOTIDE SEQUENCE [LARGE SCALE GENOMIC DNA]</scope>
    <source>
        <strain evidence="3">JCM 5067</strain>
    </source>
</reference>
<evidence type="ECO:0000256" key="1">
    <source>
        <dbReference type="SAM" id="MobiDB-lite"/>
    </source>
</evidence>
<gene>
    <name evidence="2" type="ORF">GCM10010394_02600</name>
</gene>
<comment type="caution">
    <text evidence="2">The sequence shown here is derived from an EMBL/GenBank/DDBJ whole genome shotgun (WGS) entry which is preliminary data.</text>
</comment>
<feature type="region of interest" description="Disordered" evidence="1">
    <location>
        <begin position="25"/>
        <end position="66"/>
    </location>
</feature>
<protein>
    <submittedName>
        <fullName evidence="2">Uncharacterized protein</fullName>
    </submittedName>
</protein>
<name>A0ABP3Q132_9ACTN</name>
<dbReference type="Proteomes" id="UP001500668">
    <property type="component" value="Unassembled WGS sequence"/>
</dbReference>
<evidence type="ECO:0000313" key="3">
    <source>
        <dbReference type="Proteomes" id="UP001500668"/>
    </source>
</evidence>
<sequence>MGCRKSAAEGCGRTVPAPRQLEELYALPGPESTAADLIRRPTRRGSGPDPVRARAGPVSQASSAVSRSEIELMQYRWSVGVG</sequence>
<evidence type="ECO:0000313" key="2">
    <source>
        <dbReference type="EMBL" id="GAA0577523.1"/>
    </source>
</evidence>
<dbReference type="EMBL" id="BAAACA010000001">
    <property type="protein sequence ID" value="GAA0577523.1"/>
    <property type="molecule type" value="Genomic_DNA"/>
</dbReference>